<dbReference type="SMART" id="SM00470">
    <property type="entry name" value="ParB"/>
    <property type="match status" value="1"/>
</dbReference>
<sequence>MARRRTLEAPDPAALAEIEKGFAAKPGAAPMGLGAPIAKVASETAQSRDARSAEERAAEARRARDAEAYARAQAEGRVIETLPIERIRINHLTRDRAEADAEAMEELIASIRANGQRLPVEVVALEDGQYGLISGWRRVRALSLLAAEAGRPAEARAIVRPPVEAGAAYAAMVEENEVRAQLTPYERGRIAAVAAHLGAFESMEAAVDEIFAAASKAKRSKIRGFALVHYELGDVLGFGRELSEVAGMKLAGALRGGFAAKLRAALEHRSAGSAAEEWALLAPVLAEAEAAPAPKAAVARGGRPKRETAAPLAEGALPGGGRVAVHEEGGKLVLSLDGPGTDRQAQAERLVALLAEHGLAG</sequence>
<evidence type="ECO:0000256" key="1">
    <source>
        <dbReference type="SAM" id="MobiDB-lite"/>
    </source>
</evidence>
<name>A0A1G7FVF2_9RHOB</name>
<dbReference type="RefSeq" id="WP_090112601.1">
    <property type="nucleotide sequence ID" value="NZ_FNAT01000004.1"/>
</dbReference>
<dbReference type="Pfam" id="PF02195">
    <property type="entry name" value="ParB_N"/>
    <property type="match status" value="1"/>
</dbReference>
<feature type="region of interest" description="Disordered" evidence="1">
    <location>
        <begin position="42"/>
        <end position="62"/>
    </location>
</feature>
<dbReference type="PANTHER" id="PTHR33375:SF1">
    <property type="entry name" value="CHROMOSOME-PARTITIONING PROTEIN PARB-RELATED"/>
    <property type="match status" value="1"/>
</dbReference>
<feature type="compositionally biased region" description="Basic and acidic residues" evidence="1">
    <location>
        <begin position="46"/>
        <end position="62"/>
    </location>
</feature>
<dbReference type="EMBL" id="FNAT01000004">
    <property type="protein sequence ID" value="SDE79903.1"/>
    <property type="molecule type" value="Genomic_DNA"/>
</dbReference>
<feature type="region of interest" description="Disordered" evidence="1">
    <location>
        <begin position="296"/>
        <end position="320"/>
    </location>
</feature>
<keyword evidence="4" id="KW-1185">Reference proteome</keyword>
<accession>A0A1G7FVF2</accession>
<dbReference type="PANTHER" id="PTHR33375">
    <property type="entry name" value="CHROMOSOME-PARTITIONING PROTEIN PARB-RELATED"/>
    <property type="match status" value="1"/>
</dbReference>
<proteinExistence type="predicted"/>
<dbReference type="InterPro" id="IPR003115">
    <property type="entry name" value="ParB_N"/>
</dbReference>
<evidence type="ECO:0000313" key="3">
    <source>
        <dbReference type="EMBL" id="SDE79903.1"/>
    </source>
</evidence>
<dbReference type="OrthoDB" id="7812516at2"/>
<dbReference type="STRING" id="521013.SAMN04488567_2588"/>
<dbReference type="GO" id="GO:0007059">
    <property type="term" value="P:chromosome segregation"/>
    <property type="evidence" value="ECO:0007669"/>
    <property type="project" value="TreeGrafter"/>
</dbReference>
<organism evidence="3 4">
    <name type="scientific">Limimaricola pyoseonensis</name>
    <dbReference type="NCBI Taxonomy" id="521013"/>
    <lineage>
        <taxon>Bacteria</taxon>
        <taxon>Pseudomonadati</taxon>
        <taxon>Pseudomonadota</taxon>
        <taxon>Alphaproteobacteria</taxon>
        <taxon>Rhodobacterales</taxon>
        <taxon>Paracoccaceae</taxon>
        <taxon>Limimaricola</taxon>
    </lineage>
</organism>
<dbReference type="AlphaFoldDB" id="A0A1G7FVF2"/>
<dbReference type="CDD" id="cd16405">
    <property type="entry name" value="RepB_like_N"/>
    <property type="match status" value="1"/>
</dbReference>
<dbReference type="InterPro" id="IPR036086">
    <property type="entry name" value="ParB/Sulfiredoxin_sf"/>
</dbReference>
<protein>
    <submittedName>
        <fullName evidence="3">Chromosome partitioning protein, ParB family</fullName>
    </submittedName>
</protein>
<evidence type="ECO:0000313" key="4">
    <source>
        <dbReference type="Proteomes" id="UP000198922"/>
    </source>
</evidence>
<dbReference type="SUPFAM" id="SSF110849">
    <property type="entry name" value="ParB/Sulfiredoxin"/>
    <property type="match status" value="1"/>
</dbReference>
<gene>
    <name evidence="3" type="ORF">SAMN04488567_2588</name>
</gene>
<reference evidence="4" key="1">
    <citation type="submission" date="2016-10" db="EMBL/GenBank/DDBJ databases">
        <authorList>
            <person name="Varghese N."/>
            <person name="Submissions S."/>
        </authorList>
    </citation>
    <scope>NUCLEOTIDE SEQUENCE [LARGE SCALE GENOMIC DNA]</scope>
    <source>
        <strain evidence="4">DSM 21424</strain>
    </source>
</reference>
<dbReference type="Gene3D" id="3.90.1530.30">
    <property type="match status" value="1"/>
</dbReference>
<dbReference type="InterPro" id="IPR037972">
    <property type="entry name" value="RepB_N"/>
</dbReference>
<dbReference type="GO" id="GO:0005694">
    <property type="term" value="C:chromosome"/>
    <property type="evidence" value="ECO:0007669"/>
    <property type="project" value="TreeGrafter"/>
</dbReference>
<feature type="domain" description="ParB-like N-terminal" evidence="2">
    <location>
        <begin position="80"/>
        <end position="177"/>
    </location>
</feature>
<evidence type="ECO:0000259" key="2">
    <source>
        <dbReference type="SMART" id="SM00470"/>
    </source>
</evidence>
<dbReference type="Proteomes" id="UP000198922">
    <property type="component" value="Unassembled WGS sequence"/>
</dbReference>
<dbReference type="InterPro" id="IPR050336">
    <property type="entry name" value="Chromosome_partition/occlusion"/>
</dbReference>